<name>A0A1P8WPH9_9PLAN</name>
<proteinExistence type="predicted"/>
<reference evidence="1 2" key="1">
    <citation type="journal article" date="2016" name="Front. Microbiol.">
        <title>Fuerstia marisgermanicae gen. nov., sp. nov., an Unusual Member of the Phylum Planctomycetes from the German Wadden Sea.</title>
        <authorList>
            <person name="Kohn T."/>
            <person name="Heuer A."/>
            <person name="Jogler M."/>
            <person name="Vollmers J."/>
            <person name="Boedeker C."/>
            <person name="Bunk B."/>
            <person name="Rast P."/>
            <person name="Borchert D."/>
            <person name="Glockner I."/>
            <person name="Freese H.M."/>
            <person name="Klenk H.P."/>
            <person name="Overmann J."/>
            <person name="Kaster A.K."/>
            <person name="Rohde M."/>
            <person name="Wiegand S."/>
            <person name="Jogler C."/>
        </authorList>
    </citation>
    <scope>NUCLEOTIDE SEQUENCE [LARGE SCALE GENOMIC DNA]</scope>
    <source>
        <strain evidence="1 2">NH11</strain>
    </source>
</reference>
<evidence type="ECO:0000313" key="1">
    <source>
        <dbReference type="EMBL" id="APZ95972.1"/>
    </source>
</evidence>
<keyword evidence="2" id="KW-1185">Reference proteome</keyword>
<gene>
    <name evidence="1" type="ORF">Fuma_05635</name>
</gene>
<dbReference type="KEGG" id="fmr:Fuma_05635"/>
<dbReference type="EMBL" id="CP017641">
    <property type="protein sequence ID" value="APZ95972.1"/>
    <property type="molecule type" value="Genomic_DNA"/>
</dbReference>
<evidence type="ECO:0000313" key="2">
    <source>
        <dbReference type="Proteomes" id="UP000187735"/>
    </source>
</evidence>
<protein>
    <submittedName>
        <fullName evidence="1">Uncharacterized protein</fullName>
    </submittedName>
</protein>
<sequence length="71" mass="8140">MQSGTTHIAHHAHHRYEIVPESDVGFYVIRYADSTDKSTYDYLQDTLEMAMECAHEEFAVPIGSWTPVPKK</sequence>
<organism evidence="1 2">
    <name type="scientific">Fuerstiella marisgermanici</name>
    <dbReference type="NCBI Taxonomy" id="1891926"/>
    <lineage>
        <taxon>Bacteria</taxon>
        <taxon>Pseudomonadati</taxon>
        <taxon>Planctomycetota</taxon>
        <taxon>Planctomycetia</taxon>
        <taxon>Planctomycetales</taxon>
        <taxon>Planctomycetaceae</taxon>
        <taxon>Fuerstiella</taxon>
    </lineage>
</organism>
<accession>A0A1P8WPH9</accession>
<dbReference type="AlphaFoldDB" id="A0A1P8WPH9"/>
<dbReference type="Proteomes" id="UP000187735">
    <property type="component" value="Chromosome"/>
</dbReference>